<sequence length="114" mass="13293">MLLTYLLLNGLAFEDMKYSAAIVVYGTVLTSLISICTYNYLVINNLCFNNILIAIVFSAMADIVYVVMIKMNCTIVFECLKFIFRVISYFFIIEYFINVRPYFFREIGSNKIIR</sequence>
<reference evidence="2" key="1">
    <citation type="submission" date="2018-12" db="EMBL/GenBank/DDBJ databases">
        <title>Draft genome sequence of Flaovobacterium columnare BGFS27 isolated from channel catfish in Alabama.</title>
        <authorList>
            <person name="Cai W."/>
            <person name="Arias C."/>
        </authorList>
    </citation>
    <scope>NUCLEOTIDE SEQUENCE [LARGE SCALE GENOMIC DNA]</scope>
    <source>
        <strain evidence="2">BGFS27</strain>
    </source>
</reference>
<feature type="transmembrane region" description="Helical" evidence="1">
    <location>
        <begin position="48"/>
        <end position="69"/>
    </location>
</feature>
<evidence type="ECO:0000313" key="2">
    <source>
        <dbReference type="EMBL" id="RVU87563.1"/>
    </source>
</evidence>
<dbReference type="EMBL" id="RWGX01000004">
    <property type="protein sequence ID" value="RVU87563.1"/>
    <property type="molecule type" value="Genomic_DNA"/>
</dbReference>
<comment type="caution">
    <text evidence="2">The sequence shown here is derived from an EMBL/GenBank/DDBJ whole genome shotgun (WGS) entry which is preliminary data.</text>
</comment>
<proteinExistence type="predicted"/>
<feature type="transmembrane region" description="Helical" evidence="1">
    <location>
        <begin position="20"/>
        <end position="41"/>
    </location>
</feature>
<protein>
    <submittedName>
        <fullName evidence="2">Uncharacterized protein</fullName>
    </submittedName>
</protein>
<organism evidence="2">
    <name type="scientific">Flavobacterium columnare</name>
    <dbReference type="NCBI Taxonomy" id="996"/>
    <lineage>
        <taxon>Bacteria</taxon>
        <taxon>Pseudomonadati</taxon>
        <taxon>Bacteroidota</taxon>
        <taxon>Flavobacteriia</taxon>
        <taxon>Flavobacteriales</taxon>
        <taxon>Flavobacteriaceae</taxon>
        <taxon>Flavobacterium</taxon>
    </lineage>
</organism>
<accession>A0AA94JP93</accession>
<evidence type="ECO:0000256" key="1">
    <source>
        <dbReference type="SAM" id="Phobius"/>
    </source>
</evidence>
<name>A0AA94JP93_9FLAO</name>
<gene>
    <name evidence="2" type="ORF">EJB19_04800</name>
</gene>
<keyword evidence="1" id="KW-0812">Transmembrane</keyword>
<keyword evidence="1" id="KW-1133">Transmembrane helix</keyword>
<feature type="transmembrane region" description="Helical" evidence="1">
    <location>
        <begin position="75"/>
        <end position="97"/>
    </location>
</feature>
<dbReference type="AlphaFoldDB" id="A0AA94JP93"/>
<keyword evidence="1" id="KW-0472">Membrane</keyword>